<dbReference type="GO" id="GO:0006508">
    <property type="term" value="P:proteolysis"/>
    <property type="evidence" value="ECO:0007669"/>
    <property type="project" value="UniProtKB-KW"/>
</dbReference>
<keyword evidence="3 6" id="KW-0378">Hydrolase</keyword>
<comment type="cofactor">
    <cofactor evidence="6">
        <name>Zn(2+)</name>
        <dbReference type="ChEBI" id="CHEBI:29105"/>
    </cofactor>
    <text evidence="6">Binds 1 zinc ion.</text>
</comment>
<dbReference type="Pfam" id="PF08439">
    <property type="entry name" value="Peptidase_M3_N"/>
    <property type="match status" value="1"/>
</dbReference>
<protein>
    <recommendedName>
        <fullName evidence="6">Oligopeptidase F</fullName>
        <ecNumber evidence="6">3.4.24.-</ecNumber>
    </recommendedName>
</protein>
<dbReference type="Gene3D" id="1.10.287.830">
    <property type="entry name" value="putative peptidase helix hairpin domain like"/>
    <property type="match status" value="1"/>
</dbReference>
<proteinExistence type="inferred from homology"/>
<accession>A0A133ZWI3</accession>
<dbReference type="GO" id="GO:0004222">
    <property type="term" value="F:metalloendopeptidase activity"/>
    <property type="evidence" value="ECO:0007669"/>
    <property type="project" value="UniProtKB-UniRule"/>
</dbReference>
<dbReference type="InterPro" id="IPR013647">
    <property type="entry name" value="OligopepF_N_dom"/>
</dbReference>
<dbReference type="AlphaFoldDB" id="A0A133ZWI3"/>
<dbReference type="GO" id="GO:0046872">
    <property type="term" value="F:metal ion binding"/>
    <property type="evidence" value="ECO:0007669"/>
    <property type="project" value="UniProtKB-UniRule"/>
</dbReference>
<evidence type="ECO:0000313" key="10">
    <source>
        <dbReference type="Proteomes" id="UP000070355"/>
    </source>
</evidence>
<dbReference type="SUPFAM" id="SSF55486">
    <property type="entry name" value="Metalloproteases ('zincins'), catalytic domain"/>
    <property type="match status" value="1"/>
</dbReference>
<evidence type="ECO:0000259" key="8">
    <source>
        <dbReference type="Pfam" id="PF08439"/>
    </source>
</evidence>
<dbReference type="RefSeq" id="WP_060914101.1">
    <property type="nucleotide sequence ID" value="NZ_JAGZGJ010000039.1"/>
</dbReference>
<reference evidence="10" key="1">
    <citation type="submission" date="2016-01" db="EMBL/GenBank/DDBJ databases">
        <authorList>
            <person name="Mitreva M."/>
            <person name="Pepin K.H."/>
            <person name="Mihindukulasuriya K.A."/>
            <person name="Fulton R."/>
            <person name="Fronick C."/>
            <person name="O'Laughlin M."/>
            <person name="Miner T."/>
            <person name="Herter B."/>
            <person name="Rosa B.A."/>
            <person name="Cordes M."/>
            <person name="Tomlinson C."/>
            <person name="Wollam A."/>
            <person name="Palsikar V.B."/>
            <person name="Mardis E.R."/>
            <person name="Wilson R.K."/>
        </authorList>
    </citation>
    <scope>NUCLEOTIDE SEQUENCE [LARGE SCALE GENOMIC DNA]</scope>
    <source>
        <strain evidence="10">DNF01167</strain>
    </source>
</reference>
<dbReference type="NCBIfam" id="TIGR00181">
    <property type="entry name" value="pepF"/>
    <property type="match status" value="1"/>
</dbReference>
<name>A0A133ZWI3_9BACL</name>
<comment type="caution">
    <text evidence="9">The sequence shown here is derived from an EMBL/GenBank/DDBJ whole genome shotgun (WGS) entry which is preliminary data.</text>
</comment>
<dbReference type="GO" id="GO:0006518">
    <property type="term" value="P:peptide metabolic process"/>
    <property type="evidence" value="ECO:0007669"/>
    <property type="project" value="TreeGrafter"/>
</dbReference>
<dbReference type="InterPro" id="IPR045090">
    <property type="entry name" value="Pept_M3A_M3B"/>
</dbReference>
<evidence type="ECO:0000256" key="3">
    <source>
        <dbReference type="ARBA" id="ARBA00022801"/>
    </source>
</evidence>
<evidence type="ECO:0000256" key="6">
    <source>
        <dbReference type="RuleBase" id="RU368091"/>
    </source>
</evidence>
<dbReference type="STRING" id="1379.HMPREF3186_00923"/>
<gene>
    <name evidence="9" type="ORF">HMPREF3186_00923</name>
</gene>
<keyword evidence="1 6" id="KW-0645">Protease</keyword>
<dbReference type="InterPro" id="IPR042088">
    <property type="entry name" value="OligoPept_F_C"/>
</dbReference>
<dbReference type="CDD" id="cd09608">
    <property type="entry name" value="M3B_PepF"/>
    <property type="match status" value="1"/>
</dbReference>
<feature type="domain" description="Oligopeptidase F N-terminal" evidence="8">
    <location>
        <begin position="113"/>
        <end position="182"/>
    </location>
</feature>
<evidence type="ECO:0000259" key="7">
    <source>
        <dbReference type="Pfam" id="PF01432"/>
    </source>
</evidence>
<dbReference type="EMBL" id="LSDC01000063">
    <property type="protein sequence ID" value="KXB59786.1"/>
    <property type="molecule type" value="Genomic_DNA"/>
</dbReference>
<comment type="similarity">
    <text evidence="6">Belongs to the peptidase M3B family.</text>
</comment>
<sequence length="600" mass="69949">MVELLRKDQKVENTWDLESMFKTNDDFWNQFKEVEKLIPEIKNYRGKVKEGAKGLLEVFKAEEDMSLKMEQLTIYAFLRKDQDSTDAEYGELYAKTMNLSSKFYAEWSFLKPELLSIEEDVLLGYVEELDELKVYKFELEKLNKKRPHTLDAEQEKIIAMAGEALNASDETFSALNNADVEFEQVEDKDGNKHTLTHGTYGTYMESTDRVLRKNTFHALYDYFKKHNNTLASTLGGNLKRKKYYADVYKYSSTRNNALSNNLIPEEVYDNLVSVVNEKIPALQKYYSLHKRAKGFEDFRLYDRSVSMVKGEPLKFTFEEARDIVLEAVKPMGEEYVNDMRKAFTERWIDVYPNKGKRSGAYSWGGYTTKPFVLLNFDGTLNDVYTLIHELGHSMHSYYTRKHQPYVYGDYSIFVAEVASTCNEALLTEYLYNKFEKEGNKNGMLRVLNEALSGFVATVYRQTQFAEFEHKINQHLQSGGAITADYLNTEYFNLVKKYYGDVFTYDEDIKYEWSRVPHFYYNYYVYQYATGYSAAQALSKLILEDSKNAKIYIDEFLSKGCSNYPIEVLKNAGVDMSKPAAIELALQGFEEKIEKFEKLYF</sequence>
<organism evidence="9 10">
    <name type="scientific">Gemella haemolysans</name>
    <dbReference type="NCBI Taxonomy" id="1379"/>
    <lineage>
        <taxon>Bacteria</taxon>
        <taxon>Bacillati</taxon>
        <taxon>Bacillota</taxon>
        <taxon>Bacilli</taxon>
        <taxon>Bacillales</taxon>
        <taxon>Gemellaceae</taxon>
        <taxon>Gemella</taxon>
    </lineage>
</organism>
<dbReference type="PATRIC" id="fig|1379.3.peg.906"/>
<keyword evidence="4 6" id="KW-0862">Zinc</keyword>
<dbReference type="Gene3D" id="1.10.1370.20">
    <property type="entry name" value="Oligoendopeptidase f, C-terminal domain"/>
    <property type="match status" value="1"/>
</dbReference>
<dbReference type="EC" id="3.4.24.-" evidence="6"/>
<evidence type="ECO:0000256" key="2">
    <source>
        <dbReference type="ARBA" id="ARBA00022723"/>
    </source>
</evidence>
<dbReference type="PANTHER" id="PTHR11804:SF84">
    <property type="entry name" value="SACCHAROLYSIN"/>
    <property type="match status" value="1"/>
</dbReference>
<evidence type="ECO:0000256" key="5">
    <source>
        <dbReference type="ARBA" id="ARBA00023049"/>
    </source>
</evidence>
<dbReference type="InterPro" id="IPR001567">
    <property type="entry name" value="Pept_M3A_M3B_dom"/>
</dbReference>
<dbReference type="Pfam" id="PF01432">
    <property type="entry name" value="Peptidase_M3"/>
    <property type="match status" value="1"/>
</dbReference>
<dbReference type="Gene3D" id="1.20.140.70">
    <property type="entry name" value="Oligopeptidase f, N-terminal domain"/>
    <property type="match status" value="1"/>
</dbReference>
<dbReference type="OrthoDB" id="9766487at2"/>
<keyword evidence="5 6" id="KW-0482">Metalloprotease</keyword>
<evidence type="ECO:0000256" key="4">
    <source>
        <dbReference type="ARBA" id="ARBA00022833"/>
    </source>
</evidence>
<dbReference type="InterPro" id="IPR004438">
    <property type="entry name" value="Peptidase_M3B"/>
</dbReference>
<keyword evidence="2 6" id="KW-0479">Metal-binding</keyword>
<evidence type="ECO:0000256" key="1">
    <source>
        <dbReference type="ARBA" id="ARBA00022670"/>
    </source>
</evidence>
<feature type="domain" description="Peptidase M3A/M3B catalytic" evidence="7">
    <location>
        <begin position="203"/>
        <end position="585"/>
    </location>
</feature>
<evidence type="ECO:0000313" key="9">
    <source>
        <dbReference type="EMBL" id="KXB59786.1"/>
    </source>
</evidence>
<comment type="function">
    <text evidence="6">Has oligopeptidase activity and degrades a variety of small bioactive peptides.</text>
</comment>
<dbReference type="Proteomes" id="UP000070355">
    <property type="component" value="Unassembled WGS sequence"/>
</dbReference>
<dbReference type="PANTHER" id="PTHR11804">
    <property type="entry name" value="PROTEASE M3 THIMET OLIGOPEPTIDASE-RELATED"/>
    <property type="match status" value="1"/>
</dbReference>